<dbReference type="Proteomes" id="UP001189429">
    <property type="component" value="Unassembled WGS sequence"/>
</dbReference>
<gene>
    <name evidence="2" type="ORF">PCOR1329_LOCUS75220</name>
</gene>
<evidence type="ECO:0000313" key="3">
    <source>
        <dbReference type="Proteomes" id="UP001189429"/>
    </source>
</evidence>
<protein>
    <submittedName>
        <fullName evidence="2">Uncharacterized protein</fullName>
    </submittedName>
</protein>
<accession>A0ABN9XFI6</accession>
<sequence>MRLDTRRRKQQGLLKQAAERREYQADGHELGGVLRGRGRGLMAEGSAVRRASQQNPETMAGEVAPLAKGTVCYEEGQVKLVLAPGGGLTVASVLNSLIQDQMGIVLLNARIHGNDRKRVKPIPAALLAELQSTFLPVYH</sequence>
<comment type="caution">
    <text evidence="2">The sequence shown here is derived from an EMBL/GenBank/DDBJ whole genome shotgun (WGS) entry which is preliminary data.</text>
</comment>
<name>A0ABN9XFI6_9DINO</name>
<keyword evidence="3" id="KW-1185">Reference proteome</keyword>
<feature type="compositionally biased region" description="Basic residues" evidence="1">
    <location>
        <begin position="1"/>
        <end position="10"/>
    </location>
</feature>
<feature type="region of interest" description="Disordered" evidence="1">
    <location>
        <begin position="1"/>
        <end position="20"/>
    </location>
</feature>
<reference evidence="2" key="1">
    <citation type="submission" date="2023-10" db="EMBL/GenBank/DDBJ databases">
        <authorList>
            <person name="Chen Y."/>
            <person name="Shah S."/>
            <person name="Dougan E. K."/>
            <person name="Thang M."/>
            <person name="Chan C."/>
        </authorList>
    </citation>
    <scope>NUCLEOTIDE SEQUENCE [LARGE SCALE GENOMIC DNA]</scope>
</reference>
<feature type="non-terminal residue" evidence="2">
    <location>
        <position position="139"/>
    </location>
</feature>
<evidence type="ECO:0000256" key="1">
    <source>
        <dbReference type="SAM" id="MobiDB-lite"/>
    </source>
</evidence>
<organism evidence="2 3">
    <name type="scientific">Prorocentrum cordatum</name>
    <dbReference type="NCBI Taxonomy" id="2364126"/>
    <lineage>
        <taxon>Eukaryota</taxon>
        <taxon>Sar</taxon>
        <taxon>Alveolata</taxon>
        <taxon>Dinophyceae</taxon>
        <taxon>Prorocentrales</taxon>
        <taxon>Prorocentraceae</taxon>
        <taxon>Prorocentrum</taxon>
    </lineage>
</organism>
<evidence type="ECO:0000313" key="2">
    <source>
        <dbReference type="EMBL" id="CAK0896880.1"/>
    </source>
</evidence>
<dbReference type="EMBL" id="CAUYUJ010020253">
    <property type="protein sequence ID" value="CAK0896880.1"/>
    <property type="molecule type" value="Genomic_DNA"/>
</dbReference>
<proteinExistence type="predicted"/>